<dbReference type="InterPro" id="IPR046732">
    <property type="entry name" value="DUF6624"/>
</dbReference>
<evidence type="ECO:0000313" key="2">
    <source>
        <dbReference type="Proteomes" id="UP000199450"/>
    </source>
</evidence>
<dbReference type="Pfam" id="PF20329">
    <property type="entry name" value="DUF6624"/>
    <property type="match status" value="1"/>
</dbReference>
<keyword evidence="2" id="KW-1185">Reference proteome</keyword>
<dbReference type="STRING" id="295069.SAMN05421856_103160"/>
<dbReference type="AlphaFoldDB" id="A0A1H7YBB3"/>
<dbReference type="EMBL" id="FOBV01000003">
    <property type="protein sequence ID" value="SEM42617.1"/>
    <property type="molecule type" value="Genomic_DNA"/>
</dbReference>
<reference evidence="2" key="1">
    <citation type="submission" date="2016-10" db="EMBL/GenBank/DDBJ databases">
        <authorList>
            <person name="Varghese N."/>
            <person name="Submissions S."/>
        </authorList>
    </citation>
    <scope>NUCLEOTIDE SEQUENCE [LARGE SCALE GENOMIC DNA]</scope>
    <source>
        <strain evidence="2">DSM 17453</strain>
    </source>
</reference>
<proteinExistence type="predicted"/>
<protein>
    <submittedName>
        <fullName evidence="1">Uncharacterized protein</fullName>
    </submittedName>
</protein>
<accession>A0A1H7YBB3</accession>
<dbReference type="RefSeq" id="WP_089999434.1">
    <property type="nucleotide sequence ID" value="NZ_FOBV01000003.1"/>
</dbReference>
<organism evidence="1 2">
    <name type="scientific">Chryseobacterium taichungense</name>
    <dbReference type="NCBI Taxonomy" id="295069"/>
    <lineage>
        <taxon>Bacteria</taxon>
        <taxon>Pseudomonadati</taxon>
        <taxon>Bacteroidota</taxon>
        <taxon>Flavobacteriia</taxon>
        <taxon>Flavobacteriales</taxon>
        <taxon>Weeksellaceae</taxon>
        <taxon>Chryseobacterium group</taxon>
        <taxon>Chryseobacterium</taxon>
    </lineage>
</organism>
<dbReference type="OrthoDB" id="2989458at2"/>
<evidence type="ECO:0000313" key="1">
    <source>
        <dbReference type="EMBL" id="SEM42617.1"/>
    </source>
</evidence>
<name>A0A1H7YBB3_9FLAO</name>
<sequence>MNTKFSKELIRLAKKDLQVRERLLRENKLSDGYHPEMEKIHKENVRHLRQIIEQIGFPTISKVGQEASEAAWLIVQHSISDPEFMKSSYQMMFEDQSDINLKHLAFLFDRIQFFQGKPQKFGTQLNSDGSIYPVMNKDEINAMRKDHLLPEFSQEEIDKIPPIEHIESIESQNPDYIAWRQKVGWK</sequence>
<dbReference type="Proteomes" id="UP000199450">
    <property type="component" value="Unassembled WGS sequence"/>
</dbReference>
<gene>
    <name evidence="1" type="ORF">SAMN05421856_103160</name>
</gene>